<organism evidence="1 2">
    <name type="scientific">Mesosutterella multiformis</name>
    <dbReference type="NCBI Taxonomy" id="2259133"/>
    <lineage>
        <taxon>Bacteria</taxon>
        <taxon>Pseudomonadati</taxon>
        <taxon>Pseudomonadota</taxon>
        <taxon>Betaproteobacteria</taxon>
        <taxon>Burkholderiales</taxon>
        <taxon>Sutterellaceae</taxon>
        <taxon>Mesosutterella</taxon>
    </lineage>
</organism>
<protein>
    <submittedName>
        <fullName evidence="1">Uncharacterized protein</fullName>
    </submittedName>
</protein>
<sequence>MTVFITEAGLRGTLPSQRIAARPSPYTGVRVTESDEALIPVEERASFTSGGSPSDAWAAQAGNRRVTNRHKYAIFMNK</sequence>
<dbReference type="Proteomes" id="UP000266091">
    <property type="component" value="Unassembled WGS sequence"/>
</dbReference>
<dbReference type="EMBL" id="BGZJ01000001">
    <property type="protein sequence ID" value="GBO93089.1"/>
    <property type="molecule type" value="Genomic_DNA"/>
</dbReference>
<gene>
    <name evidence="1" type="ORF">MESMUL_04430</name>
</gene>
<accession>A0A401LKW5</accession>
<evidence type="ECO:0000313" key="2">
    <source>
        <dbReference type="Proteomes" id="UP000266091"/>
    </source>
</evidence>
<reference evidence="1 2" key="1">
    <citation type="journal article" date="2018" name="Int. J. Syst. Evol. Microbiol.">
        <title>Mesosutterella multiformis gen. nov., sp. nov., a member of the family Sutterellaceae and Sutterella megalosphaeroides sp. nov., isolated from human faeces.</title>
        <authorList>
            <person name="Sakamoto M."/>
            <person name="Ikeyama N."/>
            <person name="Kunihiro T."/>
            <person name="Iino T."/>
            <person name="Yuki M."/>
            <person name="Ohkuma M."/>
        </authorList>
    </citation>
    <scope>NUCLEOTIDE SEQUENCE [LARGE SCALE GENOMIC DNA]</scope>
    <source>
        <strain evidence="1 2">4NBBH2</strain>
    </source>
</reference>
<comment type="caution">
    <text evidence="1">The sequence shown here is derived from an EMBL/GenBank/DDBJ whole genome shotgun (WGS) entry which is preliminary data.</text>
</comment>
<proteinExistence type="predicted"/>
<accession>A0A388SC78</accession>
<name>A0A388SC78_9BURK</name>
<keyword evidence="2" id="KW-1185">Reference proteome</keyword>
<dbReference type="AlphaFoldDB" id="A0A388SC78"/>
<evidence type="ECO:0000313" key="1">
    <source>
        <dbReference type="EMBL" id="GBO93089.1"/>
    </source>
</evidence>